<evidence type="ECO:0008006" key="4">
    <source>
        <dbReference type="Google" id="ProtNLM"/>
    </source>
</evidence>
<protein>
    <recommendedName>
        <fullName evidence="4">HEAT repeat protein</fullName>
    </recommendedName>
</protein>
<evidence type="ECO:0000313" key="3">
    <source>
        <dbReference type="Proteomes" id="UP001206483"/>
    </source>
</evidence>
<accession>A0ABT1J9X5</accession>
<gene>
    <name evidence="2" type="ORF">FHR36_007458</name>
</gene>
<evidence type="ECO:0000313" key="2">
    <source>
        <dbReference type="EMBL" id="MCP2314259.1"/>
    </source>
</evidence>
<proteinExistence type="predicted"/>
<reference evidence="2 3" key="1">
    <citation type="submission" date="2022-06" db="EMBL/GenBank/DDBJ databases">
        <title>Sequencing the genomes of 1000 actinobacteria strains.</title>
        <authorList>
            <person name="Klenk H.-P."/>
        </authorList>
    </citation>
    <scope>NUCLEOTIDE SEQUENCE [LARGE SCALE GENOMIC DNA]</scope>
    <source>
        <strain evidence="2 3">DSM 41656</strain>
    </source>
</reference>
<feature type="region of interest" description="Disordered" evidence="1">
    <location>
        <begin position="390"/>
        <end position="435"/>
    </location>
</feature>
<sequence length="435" mass="48056">MSDEDEMRYAPFDSVEGLLQRGRGLGAVRAVMDPAAADPYVYEVLRRDWRWDEVDDRSRYLARLIRNLELSPAPVIDLLSGSERDCERATGVLGLLALAGSDEGRDALRSYIREGAHWVRVLESVSGLWPVEWWEDLGDVARARIGAEAELPWFFEPWTRFGIEIQRPVSRPSRPDLSTWGEAELLAVLADARASDGRKSAVLGELARRAPTEKLIPLVPSLGTNDGRSPLPLLRQAVQDLGSLALPAARRWAADEQEWLAALGAEVLADHTGPEIIPQLVAELANQWRTRDWCGPDRTAKRLARFGPTAAEAAPLLQRFWLRTPHSYERPAYLKALAAIAPAGLEKAYAESLWDCEDQARLLGVAHAPGSSPVLEQIAVLRDDPMEDPEVKAAAAERLAAGRTSPDPELKLQWQRAVDRQGSVADGQRSVSQDS</sequence>
<dbReference type="RefSeq" id="WP_253804577.1">
    <property type="nucleotide sequence ID" value="NZ_BAAAUB010000114.1"/>
</dbReference>
<name>A0ABT1J9X5_9ACTN</name>
<keyword evidence="3" id="KW-1185">Reference proteome</keyword>
<comment type="caution">
    <text evidence="2">The sequence shown here is derived from an EMBL/GenBank/DDBJ whole genome shotgun (WGS) entry which is preliminary data.</text>
</comment>
<dbReference type="Proteomes" id="UP001206483">
    <property type="component" value="Unassembled WGS sequence"/>
</dbReference>
<dbReference type="EMBL" id="JAMZDX010000008">
    <property type="protein sequence ID" value="MCP2314259.1"/>
    <property type="molecule type" value="Genomic_DNA"/>
</dbReference>
<organism evidence="2 3">
    <name type="scientific">Kitasatospora paracochleata</name>
    <dbReference type="NCBI Taxonomy" id="58354"/>
    <lineage>
        <taxon>Bacteria</taxon>
        <taxon>Bacillati</taxon>
        <taxon>Actinomycetota</taxon>
        <taxon>Actinomycetes</taxon>
        <taxon>Kitasatosporales</taxon>
        <taxon>Streptomycetaceae</taxon>
        <taxon>Kitasatospora</taxon>
    </lineage>
</organism>
<evidence type="ECO:0000256" key="1">
    <source>
        <dbReference type="SAM" id="MobiDB-lite"/>
    </source>
</evidence>